<keyword evidence="3" id="KW-1185">Reference proteome</keyword>
<dbReference type="InterPro" id="IPR024311">
    <property type="entry name" value="Lipocalin-like"/>
</dbReference>
<accession>A0ABW7A0M4</accession>
<name>A0ABW7A0M4_9HYPH</name>
<dbReference type="RefSeq" id="WP_393993914.1">
    <property type="nucleotide sequence ID" value="NZ_JBAFVH010000011.1"/>
</dbReference>
<proteinExistence type="predicted"/>
<dbReference type="Pfam" id="PF13924">
    <property type="entry name" value="Lipocalin_5"/>
    <property type="match status" value="1"/>
</dbReference>
<reference evidence="2 3" key="1">
    <citation type="submission" date="2024-02" db="EMBL/GenBank/DDBJ databases">
        <title>Expansion and revision of Xanthobacter and proposal of Roseixanthobacter gen. nov.</title>
        <authorList>
            <person name="Soltysiak M.P.M."/>
            <person name="Jalihal A."/>
            <person name="Ory A."/>
            <person name="Chrisophersen C."/>
            <person name="Lee A.D."/>
            <person name="Boulton J."/>
            <person name="Springer M."/>
        </authorList>
    </citation>
    <scope>NUCLEOTIDE SEQUENCE [LARGE SCALE GENOMIC DNA]</scope>
    <source>
        <strain evidence="2 3">23A</strain>
    </source>
</reference>
<comment type="caution">
    <text evidence="2">The sequence shown here is derived from an EMBL/GenBank/DDBJ whole genome shotgun (WGS) entry which is preliminary data.</text>
</comment>
<evidence type="ECO:0000259" key="1">
    <source>
        <dbReference type="Pfam" id="PF13924"/>
    </source>
</evidence>
<gene>
    <name evidence="2" type="ORF">V5F32_18920</name>
</gene>
<organism evidence="2 3">
    <name type="scientific">Xanthobacter oligotrophicus</name>
    <dbReference type="NCBI Taxonomy" id="2607286"/>
    <lineage>
        <taxon>Bacteria</taxon>
        <taxon>Pseudomonadati</taxon>
        <taxon>Pseudomonadota</taxon>
        <taxon>Alphaproteobacteria</taxon>
        <taxon>Hyphomicrobiales</taxon>
        <taxon>Xanthobacteraceae</taxon>
        <taxon>Xanthobacter</taxon>
    </lineage>
</organism>
<protein>
    <submittedName>
        <fullName evidence="2">Lipocalin-like domain-containing protein</fullName>
    </submittedName>
</protein>
<dbReference type="EMBL" id="JBAFVH010000011">
    <property type="protein sequence ID" value="MFG1374257.1"/>
    <property type="molecule type" value="Genomic_DNA"/>
</dbReference>
<sequence length="159" mass="18310">MRHSAVIIIAMLGFPIATSAGEAPKELLGSWKLASYRLNYVNENTSKDYYGENPRGFYLFTENRLMVLLTPRDRKFPESESEAAKMLKNLTAYSANYTSDDKKFVFTPDVSHNEYYVGKEQVRYYKIDGDKLTITTDVMRTANEPDRPIVGEIQFVREK</sequence>
<evidence type="ECO:0000313" key="3">
    <source>
        <dbReference type="Proteomes" id="UP001604002"/>
    </source>
</evidence>
<evidence type="ECO:0000313" key="2">
    <source>
        <dbReference type="EMBL" id="MFG1374257.1"/>
    </source>
</evidence>
<dbReference type="Proteomes" id="UP001604002">
    <property type="component" value="Unassembled WGS sequence"/>
</dbReference>
<feature type="domain" description="Lipocalin-like" evidence="1">
    <location>
        <begin position="29"/>
        <end position="137"/>
    </location>
</feature>